<dbReference type="Pfam" id="PF06736">
    <property type="entry name" value="TMEM175"/>
    <property type="match status" value="1"/>
</dbReference>
<evidence type="ECO:0000313" key="14">
    <source>
        <dbReference type="EMBL" id="ERL65919.1"/>
    </source>
</evidence>
<dbReference type="EMBL" id="KI271584">
    <property type="protein sequence ID" value="ERL65919.1"/>
    <property type="molecule type" value="Genomic_DNA"/>
</dbReference>
<dbReference type="GO" id="GO:0016020">
    <property type="term" value="C:membrane"/>
    <property type="evidence" value="ECO:0007669"/>
    <property type="project" value="UniProtKB-SubCell"/>
</dbReference>
<evidence type="ECO:0000256" key="7">
    <source>
        <dbReference type="ARBA" id="ARBA00022958"/>
    </source>
</evidence>
<keyword evidence="15" id="KW-1185">Reference proteome</keyword>
<feature type="transmembrane region" description="Helical" evidence="13">
    <location>
        <begin position="55"/>
        <end position="74"/>
    </location>
</feature>
<comment type="subcellular location">
    <subcellularLocation>
        <location evidence="1">Membrane</location>
        <topology evidence="1">Multi-pass membrane protein</topology>
    </subcellularLocation>
</comment>
<evidence type="ECO:0000256" key="13">
    <source>
        <dbReference type="SAM" id="Phobius"/>
    </source>
</evidence>
<evidence type="ECO:0000256" key="11">
    <source>
        <dbReference type="ARBA" id="ARBA00023303"/>
    </source>
</evidence>
<dbReference type="GO" id="GO:0005267">
    <property type="term" value="F:potassium channel activity"/>
    <property type="evidence" value="ECO:0007669"/>
    <property type="project" value="UniProtKB-KW"/>
</dbReference>
<feature type="transmembrane region" description="Helical" evidence="13">
    <location>
        <begin position="125"/>
        <end position="144"/>
    </location>
</feature>
<dbReference type="Proteomes" id="UP000030647">
    <property type="component" value="Unassembled WGS sequence"/>
</dbReference>
<evidence type="ECO:0000256" key="3">
    <source>
        <dbReference type="ARBA" id="ARBA00022448"/>
    </source>
</evidence>
<dbReference type="AlphaFoldDB" id="U4TNY5"/>
<keyword evidence="11" id="KW-0407">Ion channel</keyword>
<evidence type="ECO:0000256" key="2">
    <source>
        <dbReference type="ARBA" id="ARBA00006920"/>
    </source>
</evidence>
<dbReference type="HOGENOM" id="CLU_090238_1_0_9"/>
<evidence type="ECO:0008006" key="16">
    <source>
        <dbReference type="Google" id="ProtNLM"/>
    </source>
</evidence>
<proteinExistence type="inferred from homology"/>
<sequence>MVLELHAPKGFTVRGLLAEWSVGLAYLVSFALIYVVWYYHQNAFKKAAIISSRTFLINGLWIFMVTLIPFVTSWVGDYPKRTLPEILYATVLLCWAASFQLLDWSIVRDNLAAQRDASNGFTRRLVLYGGFVLTIVVAFFAPVYSL</sequence>
<dbReference type="STRING" id="1231336.L248_1995"/>
<evidence type="ECO:0000313" key="15">
    <source>
        <dbReference type="Proteomes" id="UP000030647"/>
    </source>
</evidence>
<dbReference type="eggNOG" id="COG3548">
    <property type="taxonomic scope" value="Bacteria"/>
</dbReference>
<dbReference type="GO" id="GO:0015252">
    <property type="term" value="F:proton channel activity"/>
    <property type="evidence" value="ECO:0007669"/>
    <property type="project" value="InterPro"/>
</dbReference>
<keyword evidence="3" id="KW-0813">Transport</keyword>
<keyword evidence="6" id="KW-0631">Potassium channel</keyword>
<feature type="transmembrane region" description="Helical" evidence="13">
    <location>
        <begin position="86"/>
        <end position="104"/>
    </location>
</feature>
<name>U4TNY5_9LACO</name>
<evidence type="ECO:0000256" key="6">
    <source>
        <dbReference type="ARBA" id="ARBA00022826"/>
    </source>
</evidence>
<dbReference type="InterPro" id="IPR010617">
    <property type="entry name" value="TMEM175-like"/>
</dbReference>
<keyword evidence="7" id="KW-0630">Potassium</keyword>
<evidence type="ECO:0000256" key="10">
    <source>
        <dbReference type="ARBA" id="ARBA00023136"/>
    </source>
</evidence>
<keyword evidence="9" id="KW-0406">Ion transport</keyword>
<evidence type="ECO:0000256" key="5">
    <source>
        <dbReference type="ARBA" id="ARBA00022692"/>
    </source>
</evidence>
<keyword evidence="5 13" id="KW-0812">Transmembrane</keyword>
<evidence type="ECO:0000256" key="4">
    <source>
        <dbReference type="ARBA" id="ARBA00022538"/>
    </source>
</evidence>
<organism evidence="14 15">
    <name type="scientific">Schleiferilactobacillus shenzhenensis LY-73</name>
    <dbReference type="NCBI Taxonomy" id="1231336"/>
    <lineage>
        <taxon>Bacteria</taxon>
        <taxon>Bacillati</taxon>
        <taxon>Bacillota</taxon>
        <taxon>Bacilli</taxon>
        <taxon>Lactobacillales</taxon>
        <taxon>Lactobacillaceae</taxon>
        <taxon>Schleiferilactobacillus</taxon>
    </lineage>
</organism>
<keyword evidence="4" id="KW-0633">Potassium transport</keyword>
<reference evidence="15" key="1">
    <citation type="journal article" date="2013" name="Genome Announc.">
        <title>Whole-Genome Sequencing of Lactobacillus shenzhenensis Strain LY-73T.</title>
        <authorList>
            <person name="Lin Z."/>
            <person name="Liu Z."/>
            <person name="Yang R."/>
            <person name="Zou Y."/>
            <person name="Wan D."/>
            <person name="Chen J."/>
            <person name="Guo M."/>
            <person name="Zhao J."/>
            <person name="Fang C."/>
            <person name="Yang R."/>
            <person name="Liu F."/>
        </authorList>
    </citation>
    <scope>NUCLEOTIDE SEQUENCE [LARGE SCALE GENOMIC DNA]</scope>
    <source>
        <strain evidence="15">LY-73</strain>
    </source>
</reference>
<evidence type="ECO:0000256" key="1">
    <source>
        <dbReference type="ARBA" id="ARBA00004141"/>
    </source>
</evidence>
<evidence type="ECO:0000256" key="12">
    <source>
        <dbReference type="ARBA" id="ARBA00034430"/>
    </source>
</evidence>
<comment type="similarity">
    <text evidence="2">Belongs to the TMEM175 family.</text>
</comment>
<protein>
    <recommendedName>
        <fullName evidence="16">DUF1211 domain-containing protein</fullName>
    </recommendedName>
</protein>
<feature type="transmembrane region" description="Helical" evidence="13">
    <location>
        <begin position="20"/>
        <end position="39"/>
    </location>
</feature>
<comment type="catalytic activity">
    <reaction evidence="12">
        <text>K(+)(in) = K(+)(out)</text>
        <dbReference type="Rhea" id="RHEA:29463"/>
        <dbReference type="ChEBI" id="CHEBI:29103"/>
    </reaction>
</comment>
<evidence type="ECO:0000256" key="9">
    <source>
        <dbReference type="ARBA" id="ARBA00023065"/>
    </source>
</evidence>
<gene>
    <name evidence="14" type="ORF">L248_1995</name>
</gene>
<accession>U4TNY5</accession>
<evidence type="ECO:0000256" key="8">
    <source>
        <dbReference type="ARBA" id="ARBA00022989"/>
    </source>
</evidence>
<keyword evidence="8 13" id="KW-1133">Transmembrane helix</keyword>
<keyword evidence="10 13" id="KW-0472">Membrane</keyword>